<feature type="transmembrane region" description="Helical" evidence="1">
    <location>
        <begin position="7"/>
        <end position="27"/>
    </location>
</feature>
<dbReference type="RefSeq" id="WP_322420059.1">
    <property type="nucleotide sequence ID" value="NZ_JAXQNN010000001.1"/>
</dbReference>
<feature type="transmembrane region" description="Helical" evidence="1">
    <location>
        <begin position="81"/>
        <end position="99"/>
    </location>
</feature>
<dbReference type="EMBL" id="JAXQNN010000001">
    <property type="protein sequence ID" value="MDZ5711035.1"/>
    <property type="molecule type" value="Genomic_DNA"/>
</dbReference>
<keyword evidence="1" id="KW-1133">Transmembrane helix</keyword>
<gene>
    <name evidence="2" type="ORF">UFB30_02325</name>
</gene>
<name>A0ABU5KIG6_9BACL</name>
<keyword evidence="3" id="KW-1185">Reference proteome</keyword>
<protein>
    <submittedName>
        <fullName evidence="2">Uncharacterized protein</fullName>
    </submittedName>
</protein>
<evidence type="ECO:0000313" key="3">
    <source>
        <dbReference type="Proteomes" id="UP001292084"/>
    </source>
</evidence>
<reference evidence="2 3" key="1">
    <citation type="submission" date="2023-12" db="EMBL/GenBank/DDBJ databases">
        <title>Jeotgalibacillus haloalkaliphilus sp. nov., a novel salt-tolerant bacteria, isolated from the estuary of the Fenhe River into the Yellow River.</title>
        <authorList>
            <person name="Li Y."/>
        </authorList>
    </citation>
    <scope>NUCLEOTIDE SEQUENCE [LARGE SCALE GENOMIC DNA]</scope>
    <source>
        <strain evidence="2 3">HH7-29</strain>
    </source>
</reference>
<accession>A0ABU5KIG6</accession>
<proteinExistence type="predicted"/>
<sequence>MQKIGKWLQKIGGVIAGALIPLLPMWTEVNLQIIIQYELLALLVILLGSVYVKEQGWEITALLIGAVGMASYVYISNEFWILIATLISGAAVGGIAYLTKPKENSNSAEGQLHTE</sequence>
<evidence type="ECO:0000256" key="1">
    <source>
        <dbReference type="SAM" id="Phobius"/>
    </source>
</evidence>
<dbReference type="Proteomes" id="UP001292084">
    <property type="component" value="Unassembled WGS sequence"/>
</dbReference>
<feature type="transmembrane region" description="Helical" evidence="1">
    <location>
        <begin position="33"/>
        <end position="52"/>
    </location>
</feature>
<evidence type="ECO:0000313" key="2">
    <source>
        <dbReference type="EMBL" id="MDZ5711035.1"/>
    </source>
</evidence>
<keyword evidence="1" id="KW-0812">Transmembrane</keyword>
<comment type="caution">
    <text evidence="2">The sequence shown here is derived from an EMBL/GenBank/DDBJ whole genome shotgun (WGS) entry which is preliminary data.</text>
</comment>
<organism evidence="2 3">
    <name type="scientific">Jeotgalibacillus haloalkalitolerans</name>
    <dbReference type="NCBI Taxonomy" id="3104292"/>
    <lineage>
        <taxon>Bacteria</taxon>
        <taxon>Bacillati</taxon>
        <taxon>Bacillota</taxon>
        <taxon>Bacilli</taxon>
        <taxon>Bacillales</taxon>
        <taxon>Caryophanaceae</taxon>
        <taxon>Jeotgalibacillus</taxon>
    </lineage>
</organism>
<feature type="transmembrane region" description="Helical" evidence="1">
    <location>
        <begin position="59"/>
        <end position="75"/>
    </location>
</feature>
<keyword evidence="1" id="KW-0472">Membrane</keyword>